<evidence type="ECO:0000259" key="1">
    <source>
        <dbReference type="Pfam" id="PF04865"/>
    </source>
</evidence>
<dbReference type="Proteomes" id="UP000309991">
    <property type="component" value="Segment"/>
</dbReference>
<accession>A0A4Y5FEW4</accession>
<protein>
    <submittedName>
        <fullName evidence="2">Baseplate J family protein</fullName>
    </submittedName>
</protein>
<gene>
    <name evidence="2" type="ORF">UCC3521_0075</name>
</gene>
<evidence type="ECO:0000313" key="2">
    <source>
        <dbReference type="EMBL" id="QBJ03613.1"/>
    </source>
</evidence>
<evidence type="ECO:0000313" key="3">
    <source>
        <dbReference type="Proteomes" id="UP000309991"/>
    </source>
</evidence>
<dbReference type="InterPro" id="IPR006949">
    <property type="entry name" value="Barrel_Baseplate_J-like"/>
</dbReference>
<name>A0A4Y5FEW4_9CAUD</name>
<keyword evidence="3" id="KW-1185">Reference proteome</keyword>
<organism evidence="2 3">
    <name type="scientific">Lactobacillus phage 3-521</name>
    <dbReference type="NCBI Taxonomy" id="2510943"/>
    <lineage>
        <taxon>Viruses</taxon>
        <taxon>Duplodnaviria</taxon>
        <taxon>Heunggongvirae</taxon>
        <taxon>Uroviricota</taxon>
        <taxon>Caudoviricetes</taxon>
        <taxon>Herelleviridae</taxon>
        <taxon>Watanabevirus</taxon>
        <taxon>Watanabevirus wv3521</taxon>
    </lineage>
</organism>
<reference evidence="2 3" key="1">
    <citation type="submission" date="2019-02" db="EMBL/GenBank/DDBJ databases">
        <title>Isolation of virulent Lactobacillus brevis phages.</title>
        <authorList>
            <person name="Feyereisen M."/>
            <person name="Mahony J."/>
            <person name="O'Sullivan T."/>
            <person name="van Sinderen D."/>
        </authorList>
    </citation>
    <scope>NUCLEOTIDE SEQUENCE [LARGE SCALE GENOMIC DNA]</scope>
</reference>
<proteinExistence type="predicted"/>
<dbReference type="EMBL" id="MK504444">
    <property type="protein sequence ID" value="QBJ03613.1"/>
    <property type="molecule type" value="Genomic_DNA"/>
</dbReference>
<sequence>MAIRYKTRSQILSSMTDYILTHTDTINDFTTGSAIESIDESISQELEEYYYLTIENIKQGVQDSIFEAFGFERIEASPAFGNVTISISPALEAPLTIFKGTTFTSSNSNYPQSYQTISEYSYPKGTTVATVPVYCTESGTYGNVPAGTIDTCNQLLSNYIISNEEDFQTGQEEESMSHLKTRFNEFIQSIQRGTPQAIAYAASTVTGISSVRTYDPIPGFLYCYCADTNGDLSEDLKEQVAKAVEPYRGGGINVTILPIHKTTIDAYVGITVSDDSLAISGLLDVLKQRLSNALNNYTVGQSLTIKDLIKIIMDLDVYGVTDCEVDISANPDIVLRGGTDIKDTNDIYIGAYHVTPDYYQPKDRFTKDDTSLLASLVPSGKVTKVENADSVSAADASTVQNSDGSYDELDIESRYISANNEILKAGTINVYFSED</sequence>
<dbReference type="Pfam" id="PF04865">
    <property type="entry name" value="Baseplate_J"/>
    <property type="match status" value="1"/>
</dbReference>
<feature type="domain" description="Baseplate protein J-like barrel" evidence="1">
    <location>
        <begin position="85"/>
        <end position="170"/>
    </location>
</feature>